<accession>A0ABZ0IQF0</accession>
<dbReference type="EMBL" id="CP136051">
    <property type="protein sequence ID" value="WOK07219.1"/>
    <property type="molecule type" value="Genomic_DNA"/>
</dbReference>
<sequence length="91" mass="10812">MEETEFKEFLKNEQYAHLFLDLAMKKIAFQLADQRRLKQTPQFEVEYIRSQSRLSEQLEKLDLSDEAHFHLRTYGPEAYVVLTADPSFGKK</sequence>
<name>A0ABZ0IQF0_9BACT</name>
<gene>
    <name evidence="1" type="ORF">RT717_01110</name>
</gene>
<reference evidence="1 2" key="1">
    <citation type="journal article" date="2023" name="Microbiol. Resour. Announc.">
        <title>Complete Genome Sequence of Imperialibacter roseus strain P4T.</title>
        <authorList>
            <person name="Tizabi D.R."/>
            <person name="Bachvaroff T."/>
            <person name="Hill R.T."/>
        </authorList>
    </citation>
    <scope>NUCLEOTIDE SEQUENCE [LARGE SCALE GENOMIC DNA]</scope>
    <source>
        <strain evidence="1 2">P4T</strain>
    </source>
</reference>
<evidence type="ECO:0000313" key="1">
    <source>
        <dbReference type="EMBL" id="WOK07219.1"/>
    </source>
</evidence>
<evidence type="ECO:0000313" key="2">
    <source>
        <dbReference type="Proteomes" id="UP001302349"/>
    </source>
</evidence>
<dbReference type="RefSeq" id="WP_317489905.1">
    <property type="nucleotide sequence ID" value="NZ_CP136051.1"/>
</dbReference>
<organism evidence="1 2">
    <name type="scientific">Imperialibacter roseus</name>
    <dbReference type="NCBI Taxonomy" id="1324217"/>
    <lineage>
        <taxon>Bacteria</taxon>
        <taxon>Pseudomonadati</taxon>
        <taxon>Bacteroidota</taxon>
        <taxon>Cytophagia</taxon>
        <taxon>Cytophagales</taxon>
        <taxon>Flammeovirgaceae</taxon>
        <taxon>Imperialibacter</taxon>
    </lineage>
</organism>
<keyword evidence="2" id="KW-1185">Reference proteome</keyword>
<proteinExistence type="predicted"/>
<dbReference type="Proteomes" id="UP001302349">
    <property type="component" value="Chromosome"/>
</dbReference>
<protein>
    <submittedName>
        <fullName evidence="1">Uncharacterized protein</fullName>
    </submittedName>
</protein>